<gene>
    <name evidence="3" type="ORF">M421DRAFT_92014</name>
</gene>
<dbReference type="PANTHER" id="PTHR31001">
    <property type="entry name" value="UNCHARACTERIZED TRANSCRIPTIONAL REGULATORY PROTEIN"/>
    <property type="match status" value="1"/>
</dbReference>
<comment type="subcellular location">
    <subcellularLocation>
        <location evidence="1">Nucleus</location>
    </subcellularLocation>
</comment>
<dbReference type="InterPro" id="IPR050613">
    <property type="entry name" value="Sec_Metabolite_Reg"/>
</dbReference>
<dbReference type="CDD" id="cd12148">
    <property type="entry name" value="fungal_TF_MHR"/>
    <property type="match status" value="1"/>
</dbReference>
<evidence type="ECO:0008006" key="5">
    <source>
        <dbReference type="Google" id="ProtNLM"/>
    </source>
</evidence>
<dbReference type="PANTHER" id="PTHR31001:SF40">
    <property type="entry name" value="ZN(II)2CYS6 TRANSCRIPTION FACTOR (EUROFUNG)"/>
    <property type="match status" value="1"/>
</dbReference>
<dbReference type="AlphaFoldDB" id="A0A6A5RN63"/>
<keyword evidence="2" id="KW-0539">Nucleus</keyword>
<dbReference type="Proteomes" id="UP000800082">
    <property type="component" value="Unassembled WGS sequence"/>
</dbReference>
<sequence>MADTSNLTWSIFNGQIRNTSSTALGNVDERRSQTAQPRHEICSDDEEGVDTKDLRSSDFAREDAAYYENEEGDDGIVDLGIALGKVGTMERIGGLVQPRFTDELGQALKELPRRKSQDPNSFSAGAVEWTMPSNDYVEPSSSFFFTPGAEEITLMNYLPAKTLIDRLIAHYWQAVHVIARIVHRPSFERHYDKFWKSVASGMDPRNSFQAVVFAALLSSVVSMSKEKVLAEFGVDKQGLVDNFREATEAALSRANLLRTTKLEMLQAFFMYLVRRLVWHQICFLDLRTCEATEPRPQIRTEDYDTCLPLNIDDIDLDRAEHSDRSIDTETGRTCFTDMTTTRMRFECYDMHHYLLDASNVIDWNEIDMLFGGAETGTGNVMILPFTFPEFSATDLNDLQWPQESCATHSLTSDKWHQRSTATNCVHNAGKYRMWQNQGEQSSSAKSKGLTIQMLALLGVILLCRGCNLQNRISFGFGASESLACVDGSITPKTVRLPVCAGGNIQKRIMYDSLDTYPNGLRS</sequence>
<evidence type="ECO:0000256" key="2">
    <source>
        <dbReference type="ARBA" id="ARBA00023242"/>
    </source>
</evidence>
<dbReference type="GeneID" id="54355660"/>
<organism evidence="3 4">
    <name type="scientific">Didymella exigua CBS 183.55</name>
    <dbReference type="NCBI Taxonomy" id="1150837"/>
    <lineage>
        <taxon>Eukaryota</taxon>
        <taxon>Fungi</taxon>
        <taxon>Dikarya</taxon>
        <taxon>Ascomycota</taxon>
        <taxon>Pezizomycotina</taxon>
        <taxon>Dothideomycetes</taxon>
        <taxon>Pleosporomycetidae</taxon>
        <taxon>Pleosporales</taxon>
        <taxon>Pleosporineae</taxon>
        <taxon>Didymellaceae</taxon>
        <taxon>Didymella</taxon>
    </lineage>
</organism>
<proteinExistence type="predicted"/>
<evidence type="ECO:0000313" key="4">
    <source>
        <dbReference type="Proteomes" id="UP000800082"/>
    </source>
</evidence>
<accession>A0A6A5RN63</accession>
<dbReference type="RefSeq" id="XP_033449131.1">
    <property type="nucleotide sequence ID" value="XM_033597993.1"/>
</dbReference>
<name>A0A6A5RN63_9PLEO</name>
<dbReference type="GO" id="GO:0005634">
    <property type="term" value="C:nucleus"/>
    <property type="evidence" value="ECO:0007669"/>
    <property type="project" value="UniProtKB-SubCell"/>
</dbReference>
<dbReference type="OrthoDB" id="424974at2759"/>
<reference evidence="3" key="1">
    <citation type="journal article" date="2020" name="Stud. Mycol.">
        <title>101 Dothideomycetes genomes: a test case for predicting lifestyles and emergence of pathogens.</title>
        <authorList>
            <person name="Haridas S."/>
            <person name="Albert R."/>
            <person name="Binder M."/>
            <person name="Bloem J."/>
            <person name="Labutti K."/>
            <person name="Salamov A."/>
            <person name="Andreopoulos B."/>
            <person name="Baker S."/>
            <person name="Barry K."/>
            <person name="Bills G."/>
            <person name="Bluhm B."/>
            <person name="Cannon C."/>
            <person name="Castanera R."/>
            <person name="Culley D."/>
            <person name="Daum C."/>
            <person name="Ezra D."/>
            <person name="Gonzalez J."/>
            <person name="Henrissat B."/>
            <person name="Kuo A."/>
            <person name="Liang C."/>
            <person name="Lipzen A."/>
            <person name="Lutzoni F."/>
            <person name="Magnuson J."/>
            <person name="Mondo S."/>
            <person name="Nolan M."/>
            <person name="Ohm R."/>
            <person name="Pangilinan J."/>
            <person name="Park H.-J."/>
            <person name="Ramirez L."/>
            <person name="Alfaro M."/>
            <person name="Sun H."/>
            <person name="Tritt A."/>
            <person name="Yoshinaga Y."/>
            <person name="Zwiers L.-H."/>
            <person name="Turgeon B."/>
            <person name="Goodwin S."/>
            <person name="Spatafora J."/>
            <person name="Crous P."/>
            <person name="Grigoriev I."/>
        </authorList>
    </citation>
    <scope>NUCLEOTIDE SEQUENCE</scope>
    <source>
        <strain evidence="3">CBS 183.55</strain>
    </source>
</reference>
<protein>
    <recommendedName>
        <fullName evidence="5">Transcription factor domain-containing protein</fullName>
    </recommendedName>
</protein>
<keyword evidence="4" id="KW-1185">Reference proteome</keyword>
<dbReference type="EMBL" id="ML978967">
    <property type="protein sequence ID" value="KAF1928883.1"/>
    <property type="molecule type" value="Genomic_DNA"/>
</dbReference>
<evidence type="ECO:0000256" key="1">
    <source>
        <dbReference type="ARBA" id="ARBA00004123"/>
    </source>
</evidence>
<evidence type="ECO:0000313" key="3">
    <source>
        <dbReference type="EMBL" id="KAF1928883.1"/>
    </source>
</evidence>